<gene>
    <name evidence="11" type="ORF">B4U80_09724</name>
</gene>
<dbReference type="GO" id="GO:0005615">
    <property type="term" value="C:extracellular space"/>
    <property type="evidence" value="ECO:0007669"/>
    <property type="project" value="TreeGrafter"/>
</dbReference>
<dbReference type="AlphaFoldDB" id="A0A443QCW6"/>
<evidence type="ECO:0000256" key="3">
    <source>
        <dbReference type="ARBA" id="ARBA00010136"/>
    </source>
</evidence>
<keyword evidence="8" id="KW-0862">Zinc</keyword>
<dbReference type="PANTHER" id="PTHR11533">
    <property type="entry name" value="PROTEASE M1 ZINC METALLOPROTEASE"/>
    <property type="match status" value="1"/>
</dbReference>
<evidence type="ECO:0000256" key="9">
    <source>
        <dbReference type="ARBA" id="ARBA00023049"/>
    </source>
</evidence>
<organism evidence="11 12">
    <name type="scientific">Leptotrombidium deliense</name>
    <dbReference type="NCBI Taxonomy" id="299467"/>
    <lineage>
        <taxon>Eukaryota</taxon>
        <taxon>Metazoa</taxon>
        <taxon>Ecdysozoa</taxon>
        <taxon>Arthropoda</taxon>
        <taxon>Chelicerata</taxon>
        <taxon>Arachnida</taxon>
        <taxon>Acari</taxon>
        <taxon>Acariformes</taxon>
        <taxon>Trombidiformes</taxon>
        <taxon>Prostigmata</taxon>
        <taxon>Anystina</taxon>
        <taxon>Parasitengona</taxon>
        <taxon>Trombiculoidea</taxon>
        <taxon>Trombiculidae</taxon>
        <taxon>Leptotrombidium</taxon>
    </lineage>
</organism>
<dbReference type="PRINTS" id="PR00756">
    <property type="entry name" value="ALADIPTASE"/>
</dbReference>
<dbReference type="VEuPathDB" id="VectorBase:LDEU014437"/>
<evidence type="ECO:0000313" key="11">
    <source>
        <dbReference type="EMBL" id="RWS00858.1"/>
    </source>
</evidence>
<keyword evidence="9" id="KW-0482">Metalloprotease</keyword>
<evidence type="ECO:0000256" key="2">
    <source>
        <dbReference type="ARBA" id="ARBA00004609"/>
    </source>
</evidence>
<dbReference type="PANTHER" id="PTHR11533:SF174">
    <property type="entry name" value="PUROMYCIN-SENSITIVE AMINOPEPTIDASE-RELATED"/>
    <property type="match status" value="1"/>
</dbReference>
<dbReference type="GO" id="GO:0070006">
    <property type="term" value="F:metalloaminopeptidase activity"/>
    <property type="evidence" value="ECO:0007669"/>
    <property type="project" value="TreeGrafter"/>
</dbReference>
<dbReference type="GO" id="GO:0008270">
    <property type="term" value="F:zinc ion binding"/>
    <property type="evidence" value="ECO:0007669"/>
    <property type="project" value="InterPro"/>
</dbReference>
<dbReference type="Proteomes" id="UP000288716">
    <property type="component" value="Unassembled WGS sequence"/>
</dbReference>
<dbReference type="SUPFAM" id="SSF55486">
    <property type="entry name" value="Metalloproteases ('zincins'), catalytic domain"/>
    <property type="match status" value="1"/>
</dbReference>
<keyword evidence="7" id="KW-0378">Hydrolase</keyword>
<dbReference type="InterPro" id="IPR027268">
    <property type="entry name" value="Peptidase_M4/M1_CTD_sf"/>
</dbReference>
<evidence type="ECO:0000256" key="1">
    <source>
        <dbReference type="ARBA" id="ARBA00001947"/>
    </source>
</evidence>
<dbReference type="GO" id="GO:0005737">
    <property type="term" value="C:cytoplasm"/>
    <property type="evidence" value="ECO:0007669"/>
    <property type="project" value="TreeGrafter"/>
</dbReference>
<keyword evidence="5" id="KW-0645">Protease</keyword>
<evidence type="ECO:0000256" key="8">
    <source>
        <dbReference type="ARBA" id="ARBA00022833"/>
    </source>
</evidence>
<reference evidence="11 12" key="1">
    <citation type="journal article" date="2018" name="Gigascience">
        <title>Genomes of trombidid mites reveal novel predicted allergens and laterally-transferred genes associated with secondary metabolism.</title>
        <authorList>
            <person name="Dong X."/>
            <person name="Chaisiri K."/>
            <person name="Xia D."/>
            <person name="Armstrong S.D."/>
            <person name="Fang Y."/>
            <person name="Donnelly M.J."/>
            <person name="Kadowaki T."/>
            <person name="McGarry J.W."/>
            <person name="Darby A.C."/>
            <person name="Makepeace B.L."/>
        </authorList>
    </citation>
    <scope>NUCLEOTIDE SEQUENCE [LARGE SCALE GENOMIC DNA]</scope>
    <source>
        <strain evidence="11">UoL-UT</strain>
    </source>
</reference>
<evidence type="ECO:0000256" key="7">
    <source>
        <dbReference type="ARBA" id="ARBA00022801"/>
    </source>
</evidence>
<dbReference type="EMBL" id="NCKV01058823">
    <property type="protein sequence ID" value="RWS00858.1"/>
    <property type="molecule type" value="Genomic_DNA"/>
</dbReference>
<dbReference type="Gene3D" id="1.10.390.10">
    <property type="entry name" value="Neutral Protease Domain 2"/>
    <property type="match status" value="1"/>
</dbReference>
<feature type="non-terminal residue" evidence="11">
    <location>
        <position position="1"/>
    </location>
</feature>
<feature type="non-terminal residue" evidence="11">
    <location>
        <position position="181"/>
    </location>
</feature>
<dbReference type="GO" id="GO:0043171">
    <property type="term" value="P:peptide catabolic process"/>
    <property type="evidence" value="ECO:0007669"/>
    <property type="project" value="TreeGrafter"/>
</dbReference>
<dbReference type="STRING" id="299467.A0A443QCW6"/>
<evidence type="ECO:0000256" key="4">
    <source>
        <dbReference type="ARBA" id="ARBA00022438"/>
    </source>
</evidence>
<dbReference type="GO" id="GO:0005886">
    <property type="term" value="C:plasma membrane"/>
    <property type="evidence" value="ECO:0007669"/>
    <property type="project" value="UniProtKB-SubCell"/>
</dbReference>
<keyword evidence="6" id="KW-0479">Metal-binding</keyword>
<evidence type="ECO:0000259" key="10">
    <source>
        <dbReference type="Pfam" id="PF01433"/>
    </source>
</evidence>
<comment type="similarity">
    <text evidence="3">Belongs to the peptidase M1 family.</text>
</comment>
<dbReference type="InterPro" id="IPR050344">
    <property type="entry name" value="Peptidase_M1_aminopeptidases"/>
</dbReference>
<dbReference type="InterPro" id="IPR014782">
    <property type="entry name" value="Peptidase_M1_dom"/>
</dbReference>
<evidence type="ECO:0000256" key="6">
    <source>
        <dbReference type="ARBA" id="ARBA00022723"/>
    </source>
</evidence>
<name>A0A443QCW6_9ACAR</name>
<protein>
    <submittedName>
        <fullName evidence="11">Puromycin-sensitive aminopeptidase-like protein</fullName>
    </submittedName>
</protein>
<accession>A0A443QCW6</accession>
<sequence length="181" mass="20758">RRSVDGKVVVRVYTPVGKKGEGLFALDVAVRALDFYRKYLGIDFPLPKLDIVAVRDLDAGGMENWGIILELETLTLYDNNKSPVSTRQGVASVIIHEIAHQYYGDLVTTKWWTDIWVNEGFAEYFVRSVTATLFPEWKYELISMQAEYSSALYIDSFKNTFAVKIQYLNQSEMDLVLDRLI</sequence>
<feature type="domain" description="Peptidase M1 membrane alanine aminopeptidase" evidence="10">
    <location>
        <begin position="24"/>
        <end position="178"/>
    </location>
</feature>
<comment type="subcellular location">
    <subcellularLocation>
        <location evidence="2">Cell membrane</location>
        <topology evidence="2">Lipid-anchor</topology>
        <topology evidence="2">GPI-anchor</topology>
    </subcellularLocation>
</comment>
<dbReference type="GO" id="GO:0042277">
    <property type="term" value="F:peptide binding"/>
    <property type="evidence" value="ECO:0007669"/>
    <property type="project" value="TreeGrafter"/>
</dbReference>
<dbReference type="GO" id="GO:0006508">
    <property type="term" value="P:proteolysis"/>
    <property type="evidence" value="ECO:0007669"/>
    <property type="project" value="UniProtKB-KW"/>
</dbReference>
<comment type="cofactor">
    <cofactor evidence="1">
        <name>Zn(2+)</name>
        <dbReference type="ChEBI" id="CHEBI:29105"/>
    </cofactor>
</comment>
<evidence type="ECO:0000256" key="5">
    <source>
        <dbReference type="ARBA" id="ARBA00022670"/>
    </source>
</evidence>
<keyword evidence="12" id="KW-1185">Reference proteome</keyword>
<comment type="caution">
    <text evidence="11">The sequence shown here is derived from an EMBL/GenBank/DDBJ whole genome shotgun (WGS) entry which is preliminary data.</text>
</comment>
<dbReference type="OrthoDB" id="6769364at2759"/>
<proteinExistence type="inferred from homology"/>
<dbReference type="InterPro" id="IPR001930">
    <property type="entry name" value="Peptidase_M1"/>
</dbReference>
<evidence type="ECO:0000313" key="12">
    <source>
        <dbReference type="Proteomes" id="UP000288716"/>
    </source>
</evidence>
<dbReference type="Pfam" id="PF01433">
    <property type="entry name" value="Peptidase_M1"/>
    <property type="match status" value="1"/>
</dbReference>
<keyword evidence="4 11" id="KW-0031">Aminopeptidase</keyword>